<dbReference type="CDD" id="cd03255">
    <property type="entry name" value="ABC_MJ0796_LolCDE_FtsE"/>
    <property type="match status" value="1"/>
</dbReference>
<sequence>MSSNNKKLAVLHDVTKVYQTGTVKVEALRGINLALAREKFSFIVGPSGSGKTTLLNILGCIDVPTSGSFTLLDQEIGKLNDNQLADFRNHHIGYIFQNFNLMAVLSAYENVEYPLILQNMAKKERHQRVTEILDSVGLTKRQHHRPAALSGGEQQRVAIARALAKRPELILADEPTANLDSKTGAEIIDLMLSMQMRYKTSFIFSTHDMEVMQHANEVITIKDGKIEHIDHKTALQKEEVSV</sequence>
<dbReference type="Pfam" id="PF00005">
    <property type="entry name" value="ABC_tran"/>
    <property type="match status" value="1"/>
</dbReference>
<comment type="caution">
    <text evidence="6">The sequence shown here is derived from an EMBL/GenBank/DDBJ whole genome shotgun (WGS) entry which is preliminary data.</text>
</comment>
<evidence type="ECO:0000256" key="2">
    <source>
        <dbReference type="ARBA" id="ARBA00022741"/>
    </source>
</evidence>
<dbReference type="SMART" id="SM00382">
    <property type="entry name" value="AAA"/>
    <property type="match status" value="1"/>
</dbReference>
<reference evidence="6" key="1">
    <citation type="journal article" date="2020" name="mSystems">
        <title>Genome- and Community-Level Interaction Insights into Carbon Utilization and Element Cycling Functions of Hydrothermarchaeota in Hydrothermal Sediment.</title>
        <authorList>
            <person name="Zhou Z."/>
            <person name="Liu Y."/>
            <person name="Xu W."/>
            <person name="Pan J."/>
            <person name="Luo Z.H."/>
            <person name="Li M."/>
        </authorList>
    </citation>
    <scope>NUCLEOTIDE SEQUENCE [LARGE SCALE GENOMIC DNA]</scope>
    <source>
        <strain evidence="6">HyVt-493</strain>
    </source>
</reference>
<evidence type="ECO:0000256" key="4">
    <source>
        <dbReference type="ARBA" id="ARBA00038388"/>
    </source>
</evidence>
<keyword evidence="1" id="KW-0813">Transport</keyword>
<dbReference type="Gene3D" id="3.40.50.300">
    <property type="entry name" value="P-loop containing nucleotide triphosphate hydrolases"/>
    <property type="match status" value="1"/>
</dbReference>
<evidence type="ECO:0000259" key="5">
    <source>
        <dbReference type="PROSITE" id="PS50893"/>
    </source>
</evidence>
<dbReference type="InterPro" id="IPR027417">
    <property type="entry name" value="P-loop_NTPase"/>
</dbReference>
<keyword evidence="3 6" id="KW-0067">ATP-binding</keyword>
<accession>A0A7V2WW92</accession>
<organism evidence="6">
    <name type="scientific">Leucothrix mucor</name>
    <dbReference type="NCBI Taxonomy" id="45248"/>
    <lineage>
        <taxon>Bacteria</taxon>
        <taxon>Pseudomonadati</taxon>
        <taxon>Pseudomonadota</taxon>
        <taxon>Gammaproteobacteria</taxon>
        <taxon>Thiotrichales</taxon>
        <taxon>Thiotrichaceae</taxon>
        <taxon>Leucothrix</taxon>
    </lineage>
</organism>
<dbReference type="InterPro" id="IPR017911">
    <property type="entry name" value="MacB-like_ATP-bd"/>
</dbReference>
<dbReference type="Proteomes" id="UP000885750">
    <property type="component" value="Unassembled WGS sequence"/>
</dbReference>
<dbReference type="PANTHER" id="PTHR42798">
    <property type="entry name" value="LIPOPROTEIN-RELEASING SYSTEM ATP-BINDING PROTEIN LOLD"/>
    <property type="match status" value="1"/>
</dbReference>
<dbReference type="SUPFAM" id="SSF52540">
    <property type="entry name" value="P-loop containing nucleoside triphosphate hydrolases"/>
    <property type="match status" value="1"/>
</dbReference>
<feature type="domain" description="ABC transporter" evidence="5">
    <location>
        <begin position="9"/>
        <end position="242"/>
    </location>
</feature>
<evidence type="ECO:0000256" key="3">
    <source>
        <dbReference type="ARBA" id="ARBA00022840"/>
    </source>
</evidence>
<dbReference type="GO" id="GO:0022857">
    <property type="term" value="F:transmembrane transporter activity"/>
    <property type="evidence" value="ECO:0007669"/>
    <property type="project" value="UniProtKB-ARBA"/>
</dbReference>
<dbReference type="InterPro" id="IPR017871">
    <property type="entry name" value="ABC_transporter-like_CS"/>
</dbReference>
<dbReference type="AlphaFoldDB" id="A0A7V2WW92"/>
<dbReference type="GO" id="GO:1902495">
    <property type="term" value="C:transmembrane transporter complex"/>
    <property type="evidence" value="ECO:0007669"/>
    <property type="project" value="UniProtKB-ARBA"/>
</dbReference>
<gene>
    <name evidence="6" type="ORF">ENJ51_12800</name>
</gene>
<name>A0A7V2WW92_LEUMU</name>
<comment type="similarity">
    <text evidence="4">Belongs to the ABC transporter superfamily. Macrolide exporter (TC 3.A.1.122) family.</text>
</comment>
<dbReference type="FunFam" id="3.40.50.300:FF:000032">
    <property type="entry name" value="Export ABC transporter ATP-binding protein"/>
    <property type="match status" value="1"/>
</dbReference>
<keyword evidence="2" id="KW-0547">Nucleotide-binding</keyword>
<evidence type="ECO:0000256" key="1">
    <source>
        <dbReference type="ARBA" id="ARBA00022448"/>
    </source>
</evidence>
<dbReference type="GO" id="GO:0016887">
    <property type="term" value="F:ATP hydrolysis activity"/>
    <property type="evidence" value="ECO:0007669"/>
    <property type="project" value="InterPro"/>
</dbReference>
<dbReference type="PROSITE" id="PS00211">
    <property type="entry name" value="ABC_TRANSPORTER_1"/>
    <property type="match status" value="1"/>
</dbReference>
<protein>
    <submittedName>
        <fullName evidence="6">ABC transporter ATP-binding protein</fullName>
    </submittedName>
</protein>
<dbReference type="InterPro" id="IPR003593">
    <property type="entry name" value="AAA+_ATPase"/>
</dbReference>
<dbReference type="GO" id="GO:0005524">
    <property type="term" value="F:ATP binding"/>
    <property type="evidence" value="ECO:0007669"/>
    <property type="project" value="UniProtKB-KW"/>
</dbReference>
<proteinExistence type="inferred from homology"/>
<dbReference type="InterPro" id="IPR003439">
    <property type="entry name" value="ABC_transporter-like_ATP-bd"/>
</dbReference>
<dbReference type="EMBL" id="DRMS01000483">
    <property type="protein sequence ID" value="HFC93680.1"/>
    <property type="molecule type" value="Genomic_DNA"/>
</dbReference>
<dbReference type="PROSITE" id="PS50893">
    <property type="entry name" value="ABC_TRANSPORTER_2"/>
    <property type="match status" value="1"/>
</dbReference>
<evidence type="ECO:0000313" key="6">
    <source>
        <dbReference type="EMBL" id="HFC93680.1"/>
    </source>
</evidence>
<dbReference type="PANTHER" id="PTHR42798:SF6">
    <property type="entry name" value="CELL DIVISION ATP-BINDING PROTEIN FTSE"/>
    <property type="match status" value="1"/>
</dbReference>